<evidence type="ECO:0008006" key="4">
    <source>
        <dbReference type="Google" id="ProtNLM"/>
    </source>
</evidence>
<evidence type="ECO:0000313" key="2">
    <source>
        <dbReference type="EMBL" id="QKJ28325.1"/>
    </source>
</evidence>
<name>A0A7D4Q629_9SPHI</name>
<gene>
    <name evidence="2" type="ORF">HQ865_00635</name>
</gene>
<sequence>MKKIFTMAMILTFAIIAGKASAQDKSAQKFRIGLGLEGALPTNAGYNYGGGITLRVAVPITDEGAVTGTSGVMAFVPKSISGVNSKAQINIPIKAGYQHMFNGTLYGMGEAGFTIAKVYFPSSTSTSLASASSTSFTYSFGVGAHLGAFDPSIRYEGYSSSGFVGLRLGFNF</sequence>
<accession>A0A7D4Q629</accession>
<protein>
    <recommendedName>
        <fullName evidence="4">Outer membrane protein beta-barrel domain-containing protein</fullName>
    </recommendedName>
</protein>
<reference evidence="2 3" key="1">
    <citation type="submission" date="2020-05" db="EMBL/GenBank/DDBJ databases">
        <title>Mucilaginibacter mali sp. nov.</title>
        <authorList>
            <person name="Kim H.S."/>
            <person name="Lee K.C."/>
            <person name="Suh M.K."/>
            <person name="Kim J.-S."/>
            <person name="Han K.-I."/>
            <person name="Eom M.K."/>
            <person name="Shin Y.K."/>
            <person name="Lee J.-S."/>
        </authorList>
    </citation>
    <scope>NUCLEOTIDE SEQUENCE [LARGE SCALE GENOMIC DNA]</scope>
    <source>
        <strain evidence="2 3">G2-14</strain>
    </source>
</reference>
<keyword evidence="3" id="KW-1185">Reference proteome</keyword>
<evidence type="ECO:0000313" key="3">
    <source>
        <dbReference type="Proteomes" id="UP000505355"/>
    </source>
</evidence>
<organism evidence="2 3">
    <name type="scientific">Mucilaginibacter mali</name>
    <dbReference type="NCBI Taxonomy" id="2740462"/>
    <lineage>
        <taxon>Bacteria</taxon>
        <taxon>Pseudomonadati</taxon>
        <taxon>Bacteroidota</taxon>
        <taxon>Sphingobacteriia</taxon>
        <taxon>Sphingobacteriales</taxon>
        <taxon>Sphingobacteriaceae</taxon>
        <taxon>Mucilaginibacter</taxon>
    </lineage>
</organism>
<dbReference type="AlphaFoldDB" id="A0A7D4Q629"/>
<dbReference type="Proteomes" id="UP000505355">
    <property type="component" value="Chromosome"/>
</dbReference>
<feature type="chain" id="PRO_5028871298" description="Outer membrane protein beta-barrel domain-containing protein" evidence="1">
    <location>
        <begin position="23"/>
        <end position="172"/>
    </location>
</feature>
<dbReference type="EMBL" id="CP054139">
    <property type="protein sequence ID" value="QKJ28325.1"/>
    <property type="molecule type" value="Genomic_DNA"/>
</dbReference>
<keyword evidence="1" id="KW-0732">Signal</keyword>
<evidence type="ECO:0000256" key="1">
    <source>
        <dbReference type="SAM" id="SignalP"/>
    </source>
</evidence>
<dbReference type="KEGG" id="mmab:HQ865_00635"/>
<dbReference type="RefSeq" id="WP_173413027.1">
    <property type="nucleotide sequence ID" value="NZ_CP054139.1"/>
</dbReference>
<feature type="signal peptide" evidence="1">
    <location>
        <begin position="1"/>
        <end position="22"/>
    </location>
</feature>
<proteinExistence type="predicted"/>